<feature type="compositionally biased region" description="Polar residues" evidence="1">
    <location>
        <begin position="22"/>
        <end position="41"/>
    </location>
</feature>
<protein>
    <submittedName>
        <fullName evidence="2">Uncharacterized protein</fullName>
    </submittedName>
</protein>
<name>A0A0A9DKA8_ARUDO</name>
<reference evidence="2" key="2">
    <citation type="journal article" date="2015" name="Data Brief">
        <title>Shoot transcriptome of the giant reed, Arundo donax.</title>
        <authorList>
            <person name="Barrero R.A."/>
            <person name="Guerrero F.D."/>
            <person name="Moolhuijzen P."/>
            <person name="Goolsby J.A."/>
            <person name="Tidwell J."/>
            <person name="Bellgard S.E."/>
            <person name="Bellgard M.I."/>
        </authorList>
    </citation>
    <scope>NUCLEOTIDE SEQUENCE</scope>
    <source>
        <tissue evidence="2">Shoot tissue taken approximately 20 cm above the soil surface</tissue>
    </source>
</reference>
<reference evidence="2" key="1">
    <citation type="submission" date="2014-09" db="EMBL/GenBank/DDBJ databases">
        <authorList>
            <person name="Magalhaes I.L.F."/>
            <person name="Oliveira U."/>
            <person name="Santos F.R."/>
            <person name="Vidigal T.H.D.A."/>
            <person name="Brescovit A.D."/>
            <person name="Santos A.J."/>
        </authorList>
    </citation>
    <scope>NUCLEOTIDE SEQUENCE</scope>
    <source>
        <tissue evidence="2">Shoot tissue taken approximately 20 cm above the soil surface</tissue>
    </source>
</reference>
<feature type="region of interest" description="Disordered" evidence="1">
    <location>
        <begin position="13"/>
        <end position="47"/>
    </location>
</feature>
<accession>A0A0A9DKA8</accession>
<evidence type="ECO:0000313" key="2">
    <source>
        <dbReference type="EMBL" id="JAD87088.1"/>
    </source>
</evidence>
<proteinExistence type="predicted"/>
<organism evidence="2">
    <name type="scientific">Arundo donax</name>
    <name type="common">Giant reed</name>
    <name type="synonym">Donax arundinaceus</name>
    <dbReference type="NCBI Taxonomy" id="35708"/>
    <lineage>
        <taxon>Eukaryota</taxon>
        <taxon>Viridiplantae</taxon>
        <taxon>Streptophyta</taxon>
        <taxon>Embryophyta</taxon>
        <taxon>Tracheophyta</taxon>
        <taxon>Spermatophyta</taxon>
        <taxon>Magnoliopsida</taxon>
        <taxon>Liliopsida</taxon>
        <taxon>Poales</taxon>
        <taxon>Poaceae</taxon>
        <taxon>PACMAD clade</taxon>
        <taxon>Arundinoideae</taxon>
        <taxon>Arundineae</taxon>
        <taxon>Arundo</taxon>
    </lineage>
</organism>
<dbReference type="EMBL" id="GBRH01210807">
    <property type="protein sequence ID" value="JAD87088.1"/>
    <property type="molecule type" value="Transcribed_RNA"/>
</dbReference>
<dbReference type="AlphaFoldDB" id="A0A0A9DKA8"/>
<sequence length="47" mass="5232">MLWETDLEDMNLAVDQKHKSADSNSQVNATSSPPSNIQQRDSAIPNF</sequence>
<evidence type="ECO:0000256" key="1">
    <source>
        <dbReference type="SAM" id="MobiDB-lite"/>
    </source>
</evidence>